<accession>A0ABV4QMK5</accession>
<keyword evidence="1" id="KW-1133">Transmembrane helix</keyword>
<dbReference type="Pfam" id="PF14219">
    <property type="entry name" value="DUF4328"/>
    <property type="match status" value="1"/>
</dbReference>
<feature type="transmembrane region" description="Helical" evidence="1">
    <location>
        <begin position="23"/>
        <end position="50"/>
    </location>
</feature>
<dbReference type="InterPro" id="IPR025565">
    <property type="entry name" value="DUF4328"/>
</dbReference>
<reference evidence="3 4" key="1">
    <citation type="submission" date="2023-11" db="EMBL/GenBank/DDBJ databases">
        <title>Actinomadura monticuli sp. nov., isolated from volcanic ash.</title>
        <authorList>
            <person name="Lee S.D."/>
            <person name="Yang H."/>
            <person name="Kim I.S."/>
        </authorList>
    </citation>
    <scope>NUCLEOTIDE SEQUENCE [LARGE SCALE GENOMIC DNA]</scope>
    <source>
        <strain evidence="3 4">DLS-62</strain>
    </source>
</reference>
<keyword evidence="1" id="KW-0472">Membrane</keyword>
<evidence type="ECO:0000313" key="4">
    <source>
        <dbReference type="Proteomes" id="UP001569963"/>
    </source>
</evidence>
<keyword evidence="4" id="KW-1185">Reference proteome</keyword>
<keyword evidence="1" id="KW-0812">Transmembrane</keyword>
<dbReference type="RefSeq" id="WP_371954385.1">
    <property type="nucleotide sequence ID" value="NZ_JAXCEI010000022.1"/>
</dbReference>
<feature type="transmembrane region" description="Helical" evidence="1">
    <location>
        <begin position="141"/>
        <end position="158"/>
    </location>
</feature>
<evidence type="ECO:0000256" key="1">
    <source>
        <dbReference type="SAM" id="Phobius"/>
    </source>
</evidence>
<feature type="transmembrane region" description="Helical" evidence="1">
    <location>
        <begin position="170"/>
        <end position="190"/>
    </location>
</feature>
<dbReference type="Proteomes" id="UP001569963">
    <property type="component" value="Unassembled WGS sequence"/>
</dbReference>
<sequence>MAEPSYAPPYVPFGAGLVEPPRVAAVVAVTALGANALVLNVLALLATINLVRDGDALSADALSLATLLGFLPLIVAGVAVMVWLWGARTNADVINELPGSWARPWVVFGWILPIMNFFVPRAIVGGVWYASAPHGRSAWPVNVWWAAWLVYLLGSRIMSLDDHGGVQSVLFPVVCEVGAVAALFAMFIVWRITGFQEEQAARLDEAMAAPPA</sequence>
<evidence type="ECO:0000313" key="3">
    <source>
        <dbReference type="EMBL" id="MFA1543900.1"/>
    </source>
</evidence>
<comment type="caution">
    <text evidence="3">The sequence shown here is derived from an EMBL/GenBank/DDBJ whole genome shotgun (WGS) entry which is preliminary data.</text>
</comment>
<name>A0ABV4QMK5_9ACTN</name>
<dbReference type="EMBL" id="JAXCEI010000022">
    <property type="protein sequence ID" value="MFA1543900.1"/>
    <property type="molecule type" value="Genomic_DNA"/>
</dbReference>
<organism evidence="3 4">
    <name type="scientific">Actinomadura monticuli</name>
    <dbReference type="NCBI Taxonomy" id="3097367"/>
    <lineage>
        <taxon>Bacteria</taxon>
        <taxon>Bacillati</taxon>
        <taxon>Actinomycetota</taxon>
        <taxon>Actinomycetes</taxon>
        <taxon>Streptosporangiales</taxon>
        <taxon>Thermomonosporaceae</taxon>
        <taxon>Actinomadura</taxon>
    </lineage>
</organism>
<feature type="transmembrane region" description="Helical" evidence="1">
    <location>
        <begin position="105"/>
        <end position="129"/>
    </location>
</feature>
<gene>
    <name evidence="3" type="ORF">SM611_33650</name>
</gene>
<proteinExistence type="predicted"/>
<feature type="domain" description="DUF4328" evidence="2">
    <location>
        <begin position="62"/>
        <end position="188"/>
    </location>
</feature>
<evidence type="ECO:0000259" key="2">
    <source>
        <dbReference type="Pfam" id="PF14219"/>
    </source>
</evidence>
<feature type="transmembrane region" description="Helical" evidence="1">
    <location>
        <begin position="62"/>
        <end position="85"/>
    </location>
</feature>
<protein>
    <submittedName>
        <fullName evidence="3">DUF4328 domain-containing protein</fullName>
    </submittedName>
</protein>